<dbReference type="InParanoid" id="A0A2T3ARI4"/>
<organism evidence="1 2">
    <name type="scientific">Amorphotheca resinae ATCC 22711</name>
    <dbReference type="NCBI Taxonomy" id="857342"/>
    <lineage>
        <taxon>Eukaryota</taxon>
        <taxon>Fungi</taxon>
        <taxon>Dikarya</taxon>
        <taxon>Ascomycota</taxon>
        <taxon>Pezizomycotina</taxon>
        <taxon>Leotiomycetes</taxon>
        <taxon>Helotiales</taxon>
        <taxon>Amorphothecaceae</taxon>
        <taxon>Amorphotheca</taxon>
    </lineage>
</organism>
<dbReference type="AlphaFoldDB" id="A0A2T3ARI4"/>
<gene>
    <name evidence="1" type="ORF">M430DRAFT_181386</name>
</gene>
<evidence type="ECO:0000313" key="2">
    <source>
        <dbReference type="Proteomes" id="UP000241818"/>
    </source>
</evidence>
<sequence length="110" mass="12715">MIPLESRIQRESKFSQRASCSDVQYSFTLSFSLSRARSWVISIELSHSLTLPYALSSFGFGLMFSVWSRFWRSFLGSDLRRSEVEPVMSVHKRKINNGLRVDLESDCLLD</sequence>
<dbReference type="RefSeq" id="XP_024717261.1">
    <property type="nucleotide sequence ID" value="XM_024863800.1"/>
</dbReference>
<evidence type="ECO:0000313" key="1">
    <source>
        <dbReference type="EMBL" id="PSS08963.1"/>
    </source>
</evidence>
<accession>A0A2T3ARI4</accession>
<name>A0A2T3ARI4_AMORE</name>
<proteinExistence type="predicted"/>
<protein>
    <submittedName>
        <fullName evidence="1">Uncharacterized protein</fullName>
    </submittedName>
</protein>
<keyword evidence="2" id="KW-1185">Reference proteome</keyword>
<dbReference type="EMBL" id="KZ679017">
    <property type="protein sequence ID" value="PSS08963.1"/>
    <property type="molecule type" value="Genomic_DNA"/>
</dbReference>
<dbReference type="GeneID" id="36571881"/>
<reference evidence="1 2" key="1">
    <citation type="journal article" date="2018" name="New Phytol.">
        <title>Comparative genomics and transcriptomics depict ericoid mycorrhizal fungi as versatile saprotrophs and plant mutualists.</title>
        <authorList>
            <person name="Martino E."/>
            <person name="Morin E."/>
            <person name="Grelet G.A."/>
            <person name="Kuo A."/>
            <person name="Kohler A."/>
            <person name="Daghino S."/>
            <person name="Barry K.W."/>
            <person name="Cichocki N."/>
            <person name="Clum A."/>
            <person name="Dockter R.B."/>
            <person name="Hainaut M."/>
            <person name="Kuo R.C."/>
            <person name="LaButti K."/>
            <person name="Lindahl B.D."/>
            <person name="Lindquist E.A."/>
            <person name="Lipzen A."/>
            <person name="Khouja H.R."/>
            <person name="Magnuson J."/>
            <person name="Murat C."/>
            <person name="Ohm R.A."/>
            <person name="Singer S.W."/>
            <person name="Spatafora J.W."/>
            <person name="Wang M."/>
            <person name="Veneault-Fourrey C."/>
            <person name="Henrissat B."/>
            <person name="Grigoriev I.V."/>
            <person name="Martin F.M."/>
            <person name="Perotto S."/>
        </authorList>
    </citation>
    <scope>NUCLEOTIDE SEQUENCE [LARGE SCALE GENOMIC DNA]</scope>
    <source>
        <strain evidence="1 2">ATCC 22711</strain>
    </source>
</reference>
<dbReference type="Proteomes" id="UP000241818">
    <property type="component" value="Unassembled WGS sequence"/>
</dbReference>